<organism evidence="2 3">
    <name type="scientific">Paxillus rubicundulus Ve08.2h10</name>
    <dbReference type="NCBI Taxonomy" id="930991"/>
    <lineage>
        <taxon>Eukaryota</taxon>
        <taxon>Fungi</taxon>
        <taxon>Dikarya</taxon>
        <taxon>Basidiomycota</taxon>
        <taxon>Agaricomycotina</taxon>
        <taxon>Agaricomycetes</taxon>
        <taxon>Agaricomycetidae</taxon>
        <taxon>Boletales</taxon>
        <taxon>Paxilineae</taxon>
        <taxon>Paxillaceae</taxon>
        <taxon>Paxillus</taxon>
    </lineage>
</organism>
<protein>
    <submittedName>
        <fullName evidence="2">Uncharacterized protein</fullName>
    </submittedName>
</protein>
<accession>A0A0D0DZA6</accession>
<dbReference type="Proteomes" id="UP000054538">
    <property type="component" value="Unassembled WGS sequence"/>
</dbReference>
<dbReference type="AlphaFoldDB" id="A0A0D0DZA6"/>
<keyword evidence="3" id="KW-1185">Reference proteome</keyword>
<dbReference type="InParanoid" id="A0A0D0DZA6"/>
<proteinExistence type="predicted"/>
<dbReference type="EMBL" id="KN825020">
    <property type="protein sequence ID" value="KIK95796.1"/>
    <property type="molecule type" value="Genomic_DNA"/>
</dbReference>
<reference evidence="2 3" key="1">
    <citation type="submission" date="2014-04" db="EMBL/GenBank/DDBJ databases">
        <authorList>
            <consortium name="DOE Joint Genome Institute"/>
            <person name="Kuo A."/>
            <person name="Kohler A."/>
            <person name="Jargeat P."/>
            <person name="Nagy L.G."/>
            <person name="Floudas D."/>
            <person name="Copeland A."/>
            <person name="Barry K.W."/>
            <person name="Cichocki N."/>
            <person name="Veneault-Fourrey C."/>
            <person name="LaButti K."/>
            <person name="Lindquist E.A."/>
            <person name="Lipzen A."/>
            <person name="Lundell T."/>
            <person name="Morin E."/>
            <person name="Murat C."/>
            <person name="Sun H."/>
            <person name="Tunlid A."/>
            <person name="Henrissat B."/>
            <person name="Grigoriev I.V."/>
            <person name="Hibbett D.S."/>
            <person name="Martin F."/>
            <person name="Nordberg H.P."/>
            <person name="Cantor M.N."/>
            <person name="Hua S.X."/>
        </authorList>
    </citation>
    <scope>NUCLEOTIDE SEQUENCE [LARGE SCALE GENOMIC DNA]</scope>
    <source>
        <strain evidence="2 3">Ve08.2h10</strain>
    </source>
</reference>
<gene>
    <name evidence="2" type="ORF">PAXRUDRAFT_826644</name>
</gene>
<reference evidence="3" key="2">
    <citation type="submission" date="2015-01" db="EMBL/GenBank/DDBJ databases">
        <title>Evolutionary Origins and Diversification of the Mycorrhizal Mutualists.</title>
        <authorList>
            <consortium name="DOE Joint Genome Institute"/>
            <consortium name="Mycorrhizal Genomics Consortium"/>
            <person name="Kohler A."/>
            <person name="Kuo A."/>
            <person name="Nagy L.G."/>
            <person name="Floudas D."/>
            <person name="Copeland A."/>
            <person name="Barry K.W."/>
            <person name="Cichocki N."/>
            <person name="Veneault-Fourrey C."/>
            <person name="LaButti K."/>
            <person name="Lindquist E.A."/>
            <person name="Lipzen A."/>
            <person name="Lundell T."/>
            <person name="Morin E."/>
            <person name="Murat C."/>
            <person name="Riley R."/>
            <person name="Ohm R."/>
            <person name="Sun H."/>
            <person name="Tunlid A."/>
            <person name="Henrissat B."/>
            <person name="Grigoriev I.V."/>
            <person name="Hibbett D.S."/>
            <person name="Martin F."/>
        </authorList>
    </citation>
    <scope>NUCLEOTIDE SEQUENCE [LARGE SCALE GENOMIC DNA]</scope>
    <source>
        <strain evidence="3">Ve08.2h10</strain>
    </source>
</reference>
<evidence type="ECO:0000256" key="1">
    <source>
        <dbReference type="SAM" id="MobiDB-lite"/>
    </source>
</evidence>
<evidence type="ECO:0000313" key="2">
    <source>
        <dbReference type="EMBL" id="KIK95796.1"/>
    </source>
</evidence>
<name>A0A0D0DZA6_9AGAM</name>
<evidence type="ECO:0000313" key="3">
    <source>
        <dbReference type="Proteomes" id="UP000054538"/>
    </source>
</evidence>
<dbReference type="HOGENOM" id="CLU_2590449_0_0_1"/>
<sequence>MLHLPNAKKLLSRLSGSEPSRVSEKTWHTSHSTPTGSSFLLLSETSFQASSHACASSGWFRVIDTSHSQSRELDHVFVAV</sequence>
<feature type="region of interest" description="Disordered" evidence="1">
    <location>
        <begin position="12"/>
        <end position="35"/>
    </location>
</feature>